<dbReference type="PANTHER" id="PTHR42724:SF1">
    <property type="entry name" value="TETRAACYLDISACCHARIDE 4'-KINASE, MITOCHONDRIAL-RELATED"/>
    <property type="match status" value="1"/>
</dbReference>
<feature type="binding site" evidence="13">
    <location>
        <begin position="47"/>
        <end position="54"/>
    </location>
    <ligand>
        <name>ATP</name>
        <dbReference type="ChEBI" id="CHEBI:30616"/>
    </ligand>
</feature>
<evidence type="ECO:0000256" key="9">
    <source>
        <dbReference type="ARBA" id="ARBA00022777"/>
    </source>
</evidence>
<dbReference type="PANTHER" id="PTHR42724">
    <property type="entry name" value="TETRAACYLDISACCHARIDE 4'-KINASE"/>
    <property type="match status" value="1"/>
</dbReference>
<comment type="function">
    <text evidence="1 13">Transfers the gamma-phosphate of ATP to the 4'-position of a tetraacyldisaccharide 1-phosphate intermediate (termed DS-1-P) to form tetraacyldisaccharide 1,4'-bis-phosphate (lipid IVA).</text>
</comment>
<organism evidence="14 15">
    <name type="scientific">Muriicola marianensis</name>
    <dbReference type="NCBI Taxonomy" id="1324801"/>
    <lineage>
        <taxon>Bacteria</taxon>
        <taxon>Pseudomonadati</taxon>
        <taxon>Bacteroidota</taxon>
        <taxon>Flavobacteriia</taxon>
        <taxon>Flavobacteriales</taxon>
        <taxon>Flavobacteriaceae</taxon>
        <taxon>Muriicola</taxon>
    </lineage>
</organism>
<dbReference type="InterPro" id="IPR027417">
    <property type="entry name" value="P-loop_NTPase"/>
</dbReference>
<dbReference type="HAMAP" id="MF_00409">
    <property type="entry name" value="LpxK"/>
    <property type="match status" value="1"/>
</dbReference>
<keyword evidence="5 13" id="KW-0444">Lipid biosynthesis</keyword>
<accession>A0ABQ1QSX5</accession>
<evidence type="ECO:0000256" key="7">
    <source>
        <dbReference type="ARBA" id="ARBA00022679"/>
    </source>
</evidence>
<dbReference type="Proteomes" id="UP000625780">
    <property type="component" value="Unassembled WGS sequence"/>
</dbReference>
<keyword evidence="7 13" id="KW-0808">Transferase</keyword>
<comment type="pathway">
    <text evidence="2 13">Glycolipid biosynthesis; lipid IV(A) biosynthesis; lipid IV(A) from (3R)-3-hydroxytetradecanoyl-[acyl-carrier-protein] and UDP-N-acetyl-alpha-D-glucosamine: step 6/6.</text>
</comment>
<protein>
    <recommendedName>
        <fullName evidence="4 13">Tetraacyldisaccharide 4'-kinase</fullName>
        <ecNumber evidence="3 13">2.7.1.130</ecNumber>
    </recommendedName>
    <alternativeName>
        <fullName evidence="12 13">Lipid A 4'-kinase</fullName>
    </alternativeName>
</protein>
<dbReference type="NCBIfam" id="TIGR00682">
    <property type="entry name" value="lpxK"/>
    <property type="match status" value="1"/>
</dbReference>
<dbReference type="RefSeq" id="WP_188369534.1">
    <property type="nucleotide sequence ID" value="NZ_BMFH01000001.1"/>
</dbReference>
<dbReference type="EMBL" id="BMFH01000001">
    <property type="protein sequence ID" value="GGD44534.1"/>
    <property type="molecule type" value="Genomic_DNA"/>
</dbReference>
<dbReference type="InterPro" id="IPR003758">
    <property type="entry name" value="LpxK"/>
</dbReference>
<evidence type="ECO:0000256" key="11">
    <source>
        <dbReference type="ARBA" id="ARBA00023098"/>
    </source>
</evidence>
<evidence type="ECO:0000256" key="5">
    <source>
        <dbReference type="ARBA" id="ARBA00022516"/>
    </source>
</evidence>
<keyword evidence="6 13" id="KW-0441">Lipid A biosynthesis</keyword>
<proteinExistence type="inferred from homology"/>
<evidence type="ECO:0000256" key="2">
    <source>
        <dbReference type="ARBA" id="ARBA00004870"/>
    </source>
</evidence>
<dbReference type="EC" id="2.7.1.130" evidence="3 13"/>
<keyword evidence="15" id="KW-1185">Reference proteome</keyword>
<evidence type="ECO:0000256" key="3">
    <source>
        <dbReference type="ARBA" id="ARBA00012071"/>
    </source>
</evidence>
<keyword evidence="10 13" id="KW-0067">ATP-binding</keyword>
<sequence>MQVLRKIAFPFSLLYGFAVYLRNLCYDIGVLNSVSPETPTICVGNLSVGGTGKTPMIEWIIKNLPKENKLAVLSRGYRRKSRGFLIVHPDSDPENTGDEPLQISRKFTNVTVAVEADRREGIRQLDKVVSPDLILLDDAFQHRRIKARFNILLTSYSRLYADDWYLPTGNLRDHKRQARRARVIVVTKCPAELDNQEQVRILKKLRPLPSQSVLFSSLAYGDQAIGIKGSISLSEMGKEEVVLVTAIADPAPLLAYLSLSGIRVRHMNFPDHHFFTEEEISRFNEVGRILTTEKDFTRLNGRVPQAYYLPVEHKFLNGGKEQLISLLKDL</sequence>
<comment type="catalytic activity">
    <reaction evidence="13">
        <text>a lipid A disaccharide + ATP = a lipid IVA + ADP + H(+)</text>
        <dbReference type="Rhea" id="RHEA:67840"/>
        <dbReference type="ChEBI" id="CHEBI:15378"/>
        <dbReference type="ChEBI" id="CHEBI:30616"/>
        <dbReference type="ChEBI" id="CHEBI:176343"/>
        <dbReference type="ChEBI" id="CHEBI:176425"/>
        <dbReference type="ChEBI" id="CHEBI:456216"/>
        <dbReference type="EC" id="2.7.1.130"/>
    </reaction>
</comment>
<keyword evidence="8 13" id="KW-0547">Nucleotide-binding</keyword>
<keyword evidence="9 13" id="KW-0418">Kinase</keyword>
<comment type="caution">
    <text evidence="14">The sequence shown here is derived from an EMBL/GenBank/DDBJ whole genome shotgun (WGS) entry which is preliminary data.</text>
</comment>
<evidence type="ECO:0000256" key="10">
    <source>
        <dbReference type="ARBA" id="ARBA00022840"/>
    </source>
</evidence>
<evidence type="ECO:0000313" key="14">
    <source>
        <dbReference type="EMBL" id="GGD44534.1"/>
    </source>
</evidence>
<comment type="similarity">
    <text evidence="13">Belongs to the LpxK family.</text>
</comment>
<evidence type="ECO:0000256" key="1">
    <source>
        <dbReference type="ARBA" id="ARBA00002274"/>
    </source>
</evidence>
<keyword evidence="11 13" id="KW-0443">Lipid metabolism</keyword>
<evidence type="ECO:0000313" key="15">
    <source>
        <dbReference type="Proteomes" id="UP000625780"/>
    </source>
</evidence>
<gene>
    <name evidence="13 14" type="primary">lpxK</name>
    <name evidence="14" type="ORF">GCM10011361_09420</name>
</gene>
<evidence type="ECO:0000256" key="12">
    <source>
        <dbReference type="ARBA" id="ARBA00029757"/>
    </source>
</evidence>
<evidence type="ECO:0000256" key="4">
    <source>
        <dbReference type="ARBA" id="ARBA00016436"/>
    </source>
</evidence>
<dbReference type="SUPFAM" id="SSF52540">
    <property type="entry name" value="P-loop containing nucleoside triphosphate hydrolases"/>
    <property type="match status" value="1"/>
</dbReference>
<dbReference type="Pfam" id="PF02606">
    <property type="entry name" value="LpxK"/>
    <property type="match status" value="1"/>
</dbReference>
<name>A0ABQ1QSX5_9FLAO</name>
<evidence type="ECO:0000256" key="13">
    <source>
        <dbReference type="HAMAP-Rule" id="MF_00409"/>
    </source>
</evidence>
<reference evidence="15" key="1">
    <citation type="journal article" date="2019" name="Int. J. Syst. Evol. Microbiol.">
        <title>The Global Catalogue of Microorganisms (GCM) 10K type strain sequencing project: providing services to taxonomists for standard genome sequencing and annotation.</title>
        <authorList>
            <consortium name="The Broad Institute Genomics Platform"/>
            <consortium name="The Broad Institute Genome Sequencing Center for Infectious Disease"/>
            <person name="Wu L."/>
            <person name="Ma J."/>
        </authorList>
    </citation>
    <scope>NUCLEOTIDE SEQUENCE [LARGE SCALE GENOMIC DNA]</scope>
    <source>
        <strain evidence="15">CGMCC 1.12606</strain>
    </source>
</reference>
<evidence type="ECO:0000256" key="8">
    <source>
        <dbReference type="ARBA" id="ARBA00022741"/>
    </source>
</evidence>
<evidence type="ECO:0000256" key="6">
    <source>
        <dbReference type="ARBA" id="ARBA00022556"/>
    </source>
</evidence>